<accession>A0ABN9A449</accession>
<evidence type="ECO:0000313" key="3">
    <source>
        <dbReference type="Proteomes" id="UP001176941"/>
    </source>
</evidence>
<dbReference type="EMBL" id="OX460343">
    <property type="protein sequence ID" value="CAI9181035.1"/>
    <property type="molecule type" value="Genomic_DNA"/>
</dbReference>
<feature type="compositionally biased region" description="Polar residues" evidence="1">
    <location>
        <begin position="60"/>
        <end position="81"/>
    </location>
</feature>
<reference evidence="2" key="1">
    <citation type="submission" date="2023-04" db="EMBL/GenBank/DDBJ databases">
        <authorList>
            <consortium name="ELIXIR-Norway"/>
        </authorList>
    </citation>
    <scope>NUCLEOTIDE SEQUENCE [LARGE SCALE GENOMIC DNA]</scope>
</reference>
<organism evidence="2 3">
    <name type="scientific">Rangifer tarandus platyrhynchus</name>
    <name type="common">Svalbard reindeer</name>
    <dbReference type="NCBI Taxonomy" id="3082113"/>
    <lineage>
        <taxon>Eukaryota</taxon>
        <taxon>Metazoa</taxon>
        <taxon>Chordata</taxon>
        <taxon>Craniata</taxon>
        <taxon>Vertebrata</taxon>
        <taxon>Euteleostomi</taxon>
        <taxon>Mammalia</taxon>
        <taxon>Eutheria</taxon>
        <taxon>Laurasiatheria</taxon>
        <taxon>Artiodactyla</taxon>
        <taxon>Ruminantia</taxon>
        <taxon>Pecora</taxon>
        <taxon>Cervidae</taxon>
        <taxon>Odocoileinae</taxon>
        <taxon>Rangifer</taxon>
    </lineage>
</organism>
<feature type="region of interest" description="Disordered" evidence="1">
    <location>
        <begin position="17"/>
        <end position="99"/>
    </location>
</feature>
<name>A0ABN9A449_RANTA</name>
<keyword evidence="3" id="KW-1185">Reference proteome</keyword>
<evidence type="ECO:0000256" key="1">
    <source>
        <dbReference type="SAM" id="MobiDB-lite"/>
    </source>
</evidence>
<sequence length="99" mass="11090">MQQQRPSTAINKYILKKKENLPESRRHGYSPGSRISPGGGLGNPLQYSCLENPMDKEPNGLQSMGSQKSWTRLKPLNNSNNIREKAEGSNLYFTPDLLS</sequence>
<protein>
    <submittedName>
        <fullName evidence="2">Uncharacterized protein</fullName>
    </submittedName>
</protein>
<evidence type="ECO:0000313" key="2">
    <source>
        <dbReference type="EMBL" id="CAI9181035.1"/>
    </source>
</evidence>
<feature type="compositionally biased region" description="Basic and acidic residues" evidence="1">
    <location>
        <begin position="17"/>
        <end position="26"/>
    </location>
</feature>
<dbReference type="Proteomes" id="UP001176941">
    <property type="component" value="Chromosome X"/>
</dbReference>
<proteinExistence type="predicted"/>
<gene>
    <name evidence="2" type="ORF">MRATA1EN1_LOCUS29997</name>
</gene>